<gene>
    <name evidence="2" type="ORF">MUK42_04393</name>
</gene>
<feature type="compositionally biased region" description="Low complexity" evidence="1">
    <location>
        <begin position="64"/>
        <end position="74"/>
    </location>
</feature>
<reference evidence="2" key="1">
    <citation type="submission" date="2022-05" db="EMBL/GenBank/DDBJ databases">
        <title>The Musa troglodytarum L. genome provides insights into the mechanism of non-climacteric behaviour and enrichment of carotenoids.</title>
        <authorList>
            <person name="Wang J."/>
        </authorList>
    </citation>
    <scope>NUCLEOTIDE SEQUENCE</scope>
    <source>
        <tissue evidence="2">Leaf</tissue>
    </source>
</reference>
<evidence type="ECO:0000256" key="1">
    <source>
        <dbReference type="SAM" id="MobiDB-lite"/>
    </source>
</evidence>
<organism evidence="2 3">
    <name type="scientific">Musa troglodytarum</name>
    <name type="common">fe'i banana</name>
    <dbReference type="NCBI Taxonomy" id="320322"/>
    <lineage>
        <taxon>Eukaryota</taxon>
        <taxon>Viridiplantae</taxon>
        <taxon>Streptophyta</taxon>
        <taxon>Embryophyta</taxon>
        <taxon>Tracheophyta</taxon>
        <taxon>Spermatophyta</taxon>
        <taxon>Magnoliopsida</taxon>
        <taxon>Liliopsida</taxon>
        <taxon>Zingiberales</taxon>
        <taxon>Musaceae</taxon>
        <taxon>Musa</taxon>
    </lineage>
</organism>
<dbReference type="EMBL" id="CP097507">
    <property type="protein sequence ID" value="URE00956.1"/>
    <property type="molecule type" value="Genomic_DNA"/>
</dbReference>
<dbReference type="Proteomes" id="UP001055439">
    <property type="component" value="Chromosome 5"/>
</dbReference>
<protein>
    <submittedName>
        <fullName evidence="2">Uncharacterized protein</fullName>
    </submittedName>
</protein>
<dbReference type="AlphaFoldDB" id="A0A9E7FRQ0"/>
<feature type="compositionally biased region" description="Basic and acidic residues" evidence="1">
    <location>
        <begin position="36"/>
        <end position="51"/>
    </location>
</feature>
<sequence length="110" mass="11970">MVDVYVRDTGGKVDAVSSLALSIGHLGFLLEKEGEDNRATARRQRLDRAGHADTWPRTSPAPQRSISARASPSGARRRRSLTATPRCRSPPPLMSLSVICGQLQACELRC</sequence>
<name>A0A9E7FRQ0_9LILI</name>
<proteinExistence type="predicted"/>
<feature type="region of interest" description="Disordered" evidence="1">
    <location>
        <begin position="36"/>
        <end position="92"/>
    </location>
</feature>
<dbReference type="OrthoDB" id="10493882at2759"/>
<evidence type="ECO:0000313" key="3">
    <source>
        <dbReference type="Proteomes" id="UP001055439"/>
    </source>
</evidence>
<keyword evidence="3" id="KW-1185">Reference proteome</keyword>
<accession>A0A9E7FRQ0</accession>
<evidence type="ECO:0000313" key="2">
    <source>
        <dbReference type="EMBL" id="URE00956.1"/>
    </source>
</evidence>